<feature type="compositionally biased region" description="Low complexity" evidence="1">
    <location>
        <begin position="336"/>
        <end position="349"/>
    </location>
</feature>
<evidence type="ECO:0000313" key="3">
    <source>
        <dbReference type="EMBL" id="KAJ7774211.1"/>
    </source>
</evidence>
<dbReference type="AlphaFoldDB" id="A0AAD7NTH7"/>
<proteinExistence type="predicted"/>
<feature type="region of interest" description="Disordered" evidence="1">
    <location>
        <begin position="85"/>
        <end position="128"/>
    </location>
</feature>
<dbReference type="EMBL" id="JARJLG010000016">
    <property type="protein sequence ID" value="KAJ7774211.1"/>
    <property type="molecule type" value="Genomic_DNA"/>
</dbReference>
<dbReference type="CDD" id="cd02859">
    <property type="entry name" value="E_set_AMPKbeta_like_N"/>
    <property type="match status" value="1"/>
</dbReference>
<dbReference type="Gene3D" id="2.60.40.10">
    <property type="entry name" value="Immunoglobulins"/>
    <property type="match status" value="1"/>
</dbReference>
<name>A0AAD7NTH7_9AGAR</name>
<dbReference type="SUPFAM" id="SSF81296">
    <property type="entry name" value="E set domains"/>
    <property type="match status" value="1"/>
</dbReference>
<dbReference type="InterPro" id="IPR014756">
    <property type="entry name" value="Ig_E-set"/>
</dbReference>
<comment type="caution">
    <text evidence="3">The sequence shown here is derived from an EMBL/GenBank/DDBJ whole genome shotgun (WGS) entry which is preliminary data.</text>
</comment>
<gene>
    <name evidence="3" type="ORF">DFH07DRAFT_121890</name>
</gene>
<feature type="domain" description="AMP-activated protein kinase glycogen-binding" evidence="2">
    <location>
        <begin position="7"/>
        <end position="85"/>
    </location>
</feature>
<dbReference type="Pfam" id="PF16561">
    <property type="entry name" value="AMPK1_CBM"/>
    <property type="match status" value="1"/>
</dbReference>
<organism evidence="3 4">
    <name type="scientific">Mycena maculata</name>
    <dbReference type="NCBI Taxonomy" id="230809"/>
    <lineage>
        <taxon>Eukaryota</taxon>
        <taxon>Fungi</taxon>
        <taxon>Dikarya</taxon>
        <taxon>Basidiomycota</taxon>
        <taxon>Agaricomycotina</taxon>
        <taxon>Agaricomycetes</taxon>
        <taxon>Agaricomycetidae</taxon>
        <taxon>Agaricales</taxon>
        <taxon>Marasmiineae</taxon>
        <taxon>Mycenaceae</taxon>
        <taxon>Mycena</taxon>
    </lineage>
</organism>
<dbReference type="InterPro" id="IPR013783">
    <property type="entry name" value="Ig-like_fold"/>
</dbReference>
<feature type="region of interest" description="Disordered" evidence="1">
    <location>
        <begin position="257"/>
        <end position="441"/>
    </location>
</feature>
<protein>
    <recommendedName>
        <fullName evidence="2">AMP-activated protein kinase glycogen-binding domain-containing protein</fullName>
    </recommendedName>
</protein>
<feature type="compositionally biased region" description="Low complexity" evidence="1">
    <location>
        <begin position="264"/>
        <end position="288"/>
    </location>
</feature>
<feature type="compositionally biased region" description="Low complexity" evidence="1">
    <location>
        <begin position="115"/>
        <end position="128"/>
    </location>
</feature>
<feature type="compositionally biased region" description="Low complexity" evidence="1">
    <location>
        <begin position="393"/>
        <end position="409"/>
    </location>
</feature>
<evidence type="ECO:0000259" key="2">
    <source>
        <dbReference type="Pfam" id="PF16561"/>
    </source>
</evidence>
<dbReference type="Proteomes" id="UP001215280">
    <property type="component" value="Unassembled WGS sequence"/>
</dbReference>
<accession>A0AAD7NTH7</accession>
<reference evidence="3" key="1">
    <citation type="submission" date="2023-03" db="EMBL/GenBank/DDBJ databases">
        <title>Massive genome expansion in bonnet fungi (Mycena s.s.) driven by repeated elements and novel gene families across ecological guilds.</title>
        <authorList>
            <consortium name="Lawrence Berkeley National Laboratory"/>
            <person name="Harder C.B."/>
            <person name="Miyauchi S."/>
            <person name="Viragh M."/>
            <person name="Kuo A."/>
            <person name="Thoen E."/>
            <person name="Andreopoulos B."/>
            <person name="Lu D."/>
            <person name="Skrede I."/>
            <person name="Drula E."/>
            <person name="Henrissat B."/>
            <person name="Morin E."/>
            <person name="Kohler A."/>
            <person name="Barry K."/>
            <person name="LaButti K."/>
            <person name="Morin E."/>
            <person name="Salamov A."/>
            <person name="Lipzen A."/>
            <person name="Mereny Z."/>
            <person name="Hegedus B."/>
            <person name="Baldrian P."/>
            <person name="Stursova M."/>
            <person name="Weitz H."/>
            <person name="Taylor A."/>
            <person name="Grigoriev I.V."/>
            <person name="Nagy L.G."/>
            <person name="Martin F."/>
            <person name="Kauserud H."/>
        </authorList>
    </citation>
    <scope>NUCLEOTIDE SEQUENCE</scope>
    <source>
        <strain evidence="3">CBHHK188m</strain>
    </source>
</reference>
<sequence length="441" mass="44995">MSDLHEVQFTWPSTTPNVVVVTGTFDDWSSSVHLVKNETGFHGSARIPWNTKIAYKYVCDSVEWVCDTASPTEVDAAGHLNNVYTSPPKPSAEPVKPASDVAEASNGSAAEKTEVSSSAPAVADPPSEAKVDATLTDFVDTVAARDGTSSALGYVTSALGAAIQSQIGVDPINEGKIAIETPKPDAQFNVPEPPVTETAPVAISEPSPIAPVVPISIVPVLAEENNTSSTEPPVTAVSSAIAPVVSEVSTKPAVEAVETPSTHAPLPAVIPSPAAAPEAPTPSADTPSVPEVVVQAETKNIETPPAASEPTPPTLSQPPVVDLAATPAVASEVSSPPVETVPTEAVAPPAAEPEKAVTNGAAPGSTSSPSTPVVTPAPSAQATPAKNPQHAFPSSDTDSPSSSNNNSPSKFGTVGSRKNRKSIFGKFKGLFSGDKEETEKK</sequence>
<dbReference type="InterPro" id="IPR032640">
    <property type="entry name" value="AMPK1_CBM"/>
</dbReference>
<evidence type="ECO:0000256" key="1">
    <source>
        <dbReference type="SAM" id="MobiDB-lite"/>
    </source>
</evidence>
<keyword evidence="4" id="KW-1185">Reference proteome</keyword>
<feature type="compositionally biased region" description="Low complexity" evidence="1">
    <location>
        <begin position="356"/>
        <end position="380"/>
    </location>
</feature>
<evidence type="ECO:0000313" key="4">
    <source>
        <dbReference type="Proteomes" id="UP001215280"/>
    </source>
</evidence>